<evidence type="ECO:0000313" key="1">
    <source>
        <dbReference type="EMBL" id="KAJ2843255.1"/>
    </source>
</evidence>
<dbReference type="AlphaFoldDB" id="A0A9W8I7D1"/>
<dbReference type="EMBL" id="JANBUW010001479">
    <property type="protein sequence ID" value="KAJ2843255.1"/>
    <property type="molecule type" value="Genomic_DNA"/>
</dbReference>
<dbReference type="GO" id="GO:0005096">
    <property type="term" value="F:GTPase activator activity"/>
    <property type="evidence" value="ECO:0007669"/>
    <property type="project" value="InterPro"/>
</dbReference>
<dbReference type="Proteomes" id="UP001139887">
    <property type="component" value="Unassembled WGS sequence"/>
</dbReference>
<comment type="caution">
    <text evidence="1">The sequence shown here is derived from an EMBL/GenBank/DDBJ whole genome shotgun (WGS) entry which is preliminary data.</text>
</comment>
<proteinExistence type="predicted"/>
<organism evidence="1 2">
    <name type="scientific">Coemansia brasiliensis</name>
    <dbReference type="NCBI Taxonomy" id="2650707"/>
    <lineage>
        <taxon>Eukaryota</taxon>
        <taxon>Fungi</taxon>
        <taxon>Fungi incertae sedis</taxon>
        <taxon>Zoopagomycota</taxon>
        <taxon>Kickxellomycotina</taxon>
        <taxon>Kickxellomycetes</taxon>
        <taxon>Kickxellales</taxon>
        <taxon>Kickxellaceae</taxon>
        <taxon>Coemansia</taxon>
    </lineage>
</organism>
<reference evidence="1" key="1">
    <citation type="submission" date="2022-07" db="EMBL/GenBank/DDBJ databases">
        <title>Phylogenomic reconstructions and comparative analyses of Kickxellomycotina fungi.</title>
        <authorList>
            <person name="Reynolds N.K."/>
            <person name="Stajich J.E."/>
            <person name="Barry K."/>
            <person name="Grigoriev I.V."/>
            <person name="Crous P."/>
            <person name="Smith M.E."/>
        </authorList>
    </citation>
    <scope>NUCLEOTIDE SEQUENCE</scope>
    <source>
        <strain evidence="1">NRRL 1566</strain>
    </source>
</reference>
<dbReference type="PANTHER" id="PTHR21422">
    <property type="entry name" value="RAB3 GTPASE-ACTIVATING PROTEIN CATALYTIC SUBUNIT"/>
    <property type="match status" value="1"/>
</dbReference>
<evidence type="ECO:0000313" key="2">
    <source>
        <dbReference type="Proteomes" id="UP001139887"/>
    </source>
</evidence>
<gene>
    <name evidence="1" type="ORF">IWW36_005623</name>
</gene>
<protein>
    <submittedName>
        <fullName evidence="1">Uncharacterized protein</fullName>
    </submittedName>
</protein>
<accession>A0A9W8I7D1</accession>
<dbReference type="OrthoDB" id="5542327at2759"/>
<dbReference type="PANTHER" id="PTHR21422:SF9">
    <property type="entry name" value="RAB3 GTPASE-ACTIVATING PROTEIN CATALYTIC SUBUNIT"/>
    <property type="match status" value="1"/>
</dbReference>
<keyword evidence="2" id="KW-1185">Reference proteome</keyword>
<sequence>MLIQITNLCTRTARLTYKSSTYALTLSVHPFLAYTYQQTRFDQQFPPIHIPELEADHTQSEPEWAWHPLHRWTNSKMLVYLQYMGEVGWGSSTQNLAGDNYSVSLETAKLLMSSLNMALRNAHCQLPAFVPIGDAWRHLYTGRRLTCDEDRKFDCVSLARAPSAYLQLNGLLELFLSPFRITAHSLTTSDSDKVEMAALHQYKFKNTYSRDWNTRSSDFLYRMGDLNVGPANDPLRAFSLSALFQQAPCCTYIDLQMQGRDRLYLKTATAWMLSATMLAADRERTMLTETLEDAFAAWSQSNDDRHRHLNMAEQMEAHEEVTSDMLIDLFGSSADSHISPPGLGEASDLAKEAAARLNETLAEVYVGQKQPSSIAQLIARMPYGVTVPYGSLLWRLSEIILVATAKRSADFWGAPSIMTFLRLLCFHESHLLPNVH</sequence>
<name>A0A9W8I7D1_9FUNG</name>
<dbReference type="InterPro" id="IPR045700">
    <property type="entry name" value="Rab3GAP1"/>
</dbReference>